<keyword evidence="7" id="KW-1185">Reference proteome</keyword>
<reference evidence="6 7" key="1">
    <citation type="submission" date="2024-09" db="EMBL/GenBank/DDBJ databases">
        <title>Chromosome-scale assembly of Riccia sorocarpa.</title>
        <authorList>
            <person name="Paukszto L."/>
        </authorList>
    </citation>
    <scope>NUCLEOTIDE SEQUENCE [LARGE SCALE GENOMIC DNA]</scope>
    <source>
        <strain evidence="6">LP-2024</strain>
        <tissue evidence="6">Aerial parts of the thallus</tissue>
    </source>
</reference>
<dbReference type="AlphaFoldDB" id="A0ABD3HSC1"/>
<dbReference type="SUPFAM" id="SSF110111">
    <property type="entry name" value="Ctag/Cox11"/>
    <property type="match status" value="1"/>
</dbReference>
<evidence type="ECO:0000256" key="2">
    <source>
        <dbReference type="ARBA" id="ARBA00004243"/>
    </source>
</evidence>
<dbReference type="GO" id="GO:0005743">
    <property type="term" value="C:mitochondrial inner membrane"/>
    <property type="evidence" value="ECO:0007669"/>
    <property type="project" value="UniProtKB-SubCell"/>
</dbReference>
<organism evidence="6 7">
    <name type="scientific">Riccia sorocarpa</name>
    <dbReference type="NCBI Taxonomy" id="122646"/>
    <lineage>
        <taxon>Eukaryota</taxon>
        <taxon>Viridiplantae</taxon>
        <taxon>Streptophyta</taxon>
        <taxon>Embryophyta</taxon>
        <taxon>Marchantiophyta</taxon>
        <taxon>Marchantiopsida</taxon>
        <taxon>Marchantiidae</taxon>
        <taxon>Marchantiales</taxon>
        <taxon>Ricciaceae</taxon>
        <taxon>Riccia</taxon>
    </lineage>
</organism>
<evidence type="ECO:0000256" key="5">
    <source>
        <dbReference type="ARBA" id="ARBA00023136"/>
    </source>
</evidence>
<dbReference type="EMBL" id="JBJQOH010000003">
    <property type="protein sequence ID" value="KAL3692224.1"/>
    <property type="molecule type" value="Genomic_DNA"/>
</dbReference>
<evidence type="ECO:0000313" key="6">
    <source>
        <dbReference type="EMBL" id="KAL3692224.1"/>
    </source>
</evidence>
<keyword evidence="4" id="KW-1133">Transmembrane helix</keyword>
<dbReference type="Pfam" id="PF04442">
    <property type="entry name" value="CtaG_Cox11"/>
    <property type="match status" value="1"/>
</dbReference>
<name>A0ABD3HSC1_9MARC</name>
<dbReference type="PANTHER" id="PTHR21320">
    <property type="entry name" value="CYTOCHROME C OXIDASE ASSEMBLY PROTEIN COX11-RELATED"/>
    <property type="match status" value="1"/>
</dbReference>
<evidence type="ECO:0000256" key="4">
    <source>
        <dbReference type="ARBA" id="ARBA00022989"/>
    </source>
</evidence>
<comment type="caution">
    <text evidence="6">The sequence shown here is derived from an EMBL/GenBank/DDBJ whole genome shotgun (WGS) entry which is preliminary data.</text>
</comment>
<evidence type="ECO:0000256" key="1">
    <source>
        <dbReference type="ARBA" id="ARBA00004007"/>
    </source>
</evidence>
<keyword evidence="3" id="KW-0812">Transmembrane</keyword>
<dbReference type="Proteomes" id="UP001633002">
    <property type="component" value="Unassembled WGS sequence"/>
</dbReference>
<comment type="subcellular location">
    <subcellularLocation>
        <location evidence="2">Mitochondrion inner membrane</location>
        <topology evidence="2">Single-pass membrane protein</topology>
        <orientation evidence="2">Intermembrane side</orientation>
    </subcellularLocation>
</comment>
<comment type="function">
    <text evidence="1">Exerts its effect at some terminal stage of cytochrome c oxidase synthesis, probably by being involved in the insertion of the copper B into subunit I.</text>
</comment>
<dbReference type="PANTHER" id="PTHR21320:SF3">
    <property type="entry name" value="CYTOCHROME C OXIDASE ASSEMBLY PROTEIN COX11, MITOCHONDRIAL-RELATED"/>
    <property type="match status" value="1"/>
</dbReference>
<sequence length="77" mass="8657">MREGHPEELPELVVTFNADVADSTPGKFTPCQHQVLFYIDPEFAEDPKMDNISSLILSHTFFKAEEDEDEEENAASG</sequence>
<dbReference type="InterPro" id="IPR023471">
    <property type="entry name" value="CtaG/Cox11_dom_sf"/>
</dbReference>
<proteinExistence type="predicted"/>
<keyword evidence="5" id="KW-0472">Membrane</keyword>
<dbReference type="Gene3D" id="2.60.370.10">
    <property type="entry name" value="Ctag/Cox11"/>
    <property type="match status" value="1"/>
</dbReference>
<gene>
    <name evidence="6" type="ORF">R1sor_005875</name>
</gene>
<protein>
    <submittedName>
        <fullName evidence="6">Uncharacterized protein</fullName>
    </submittedName>
</protein>
<evidence type="ECO:0000313" key="7">
    <source>
        <dbReference type="Proteomes" id="UP001633002"/>
    </source>
</evidence>
<accession>A0ABD3HSC1</accession>
<dbReference type="InterPro" id="IPR007533">
    <property type="entry name" value="Cyt_c_oxidase_assmbl_CtaG"/>
</dbReference>
<evidence type="ECO:0000256" key="3">
    <source>
        <dbReference type="ARBA" id="ARBA00022692"/>
    </source>
</evidence>